<dbReference type="Proteomes" id="UP000006174">
    <property type="component" value="Unassembled WGS sequence"/>
</dbReference>
<feature type="compositionally biased region" description="Low complexity" evidence="1">
    <location>
        <begin position="57"/>
        <end position="66"/>
    </location>
</feature>
<protein>
    <submittedName>
        <fullName evidence="2">Uncharacterized protein</fullName>
    </submittedName>
</protein>
<dbReference type="AlphaFoldDB" id="I2FWH5"/>
<evidence type="ECO:0000313" key="2">
    <source>
        <dbReference type="EMBL" id="CCF51268.1"/>
    </source>
</evidence>
<reference evidence="2 3" key="1">
    <citation type="journal article" date="2012" name="Plant Cell">
        <title>Genome comparison of barley and maize smut fungi reveals targeted loss of RNA silencing components and species-specific presence of transposable elements.</title>
        <authorList>
            <person name="Laurie J.D."/>
            <person name="Ali S."/>
            <person name="Linning R."/>
            <person name="Mannhaupt G."/>
            <person name="Wong P."/>
            <person name="Gueldener U."/>
            <person name="Muensterkoetter M."/>
            <person name="Moore R."/>
            <person name="Kahmann R."/>
            <person name="Bakkeren G."/>
            <person name="Schirawski J."/>
        </authorList>
    </citation>
    <scope>NUCLEOTIDE SEQUENCE [LARGE SCALE GENOMIC DNA]</scope>
    <source>
        <strain evidence="3">Uh4875-4</strain>
    </source>
</reference>
<feature type="compositionally biased region" description="Polar residues" evidence="1">
    <location>
        <begin position="559"/>
        <end position="568"/>
    </location>
</feature>
<dbReference type="OMA" id="PSKICAN"/>
<sequence>MSSIKTAVRPAVVLATQDKRRQHSNSFSSDLSKMWYDDEDNNDSCSGEDKEDDGDTDSTLSTDSSDAIVTPEASPQHRHAILHGEDDDDAASAAVVHATVVGAFDANGNWAWSTQNPRAGRGGPRDPALAVDPASKVFASVKPALNGHDRTQIVMTGGGNKLSCQRQLSDTLWSDTGNLTQGLVQEDDNDSDSFDVVGYTSYHSRTASTSRAASEAHSIVVPIRIRLEEDSSSDESECSFVTTSSSGSDSEARRRASINMLQRLGRTITIPERRTSAIRLGQGAPRRPPSLDEFSSRVVAGVTSLSGRSSPPGTAIPHQQAVSCPSPLPLQRAWFGEVEVMVTPPSPQMPAEKIPGVVLKSPHMPSSASFTDAYGQLTAPAFDVAPGRQILMEERERQAKEWLEKFKSQQQERRALHLELGAGVVAPPMANIAQAAATFTPSSPTCSQAPPLPFIRPQDRNPTPMLQQHNGAPPIPPRRHSFARRVSEQTAADQTLAEQIGKTHSDVVQVPKRIPSPIKIPMSKPKCRVQPVFVAPRRSLVARLSLRRSSKEWLPGQAVASQSSQITRKSVPPV</sequence>
<keyword evidence="3" id="KW-1185">Reference proteome</keyword>
<evidence type="ECO:0000256" key="1">
    <source>
        <dbReference type="SAM" id="MobiDB-lite"/>
    </source>
</evidence>
<dbReference type="OrthoDB" id="2553071at2759"/>
<evidence type="ECO:0000313" key="3">
    <source>
        <dbReference type="Proteomes" id="UP000006174"/>
    </source>
</evidence>
<dbReference type="EMBL" id="CAGI01000162">
    <property type="protein sequence ID" value="CCF51268.1"/>
    <property type="molecule type" value="Genomic_DNA"/>
</dbReference>
<gene>
    <name evidence="2" type="ORF">UHOR_01178</name>
</gene>
<feature type="region of interest" description="Disordered" evidence="1">
    <location>
        <begin position="232"/>
        <end position="253"/>
    </location>
</feature>
<feature type="compositionally biased region" description="Low complexity" evidence="1">
    <location>
        <begin position="238"/>
        <end position="249"/>
    </location>
</feature>
<dbReference type="HOGENOM" id="CLU_485810_0_0_1"/>
<feature type="region of interest" description="Disordered" evidence="1">
    <location>
        <begin position="1"/>
        <end position="74"/>
    </location>
</feature>
<proteinExistence type="predicted"/>
<feature type="region of interest" description="Disordered" evidence="1">
    <location>
        <begin position="552"/>
        <end position="574"/>
    </location>
</feature>
<name>I2FWH5_USTHO</name>
<dbReference type="eggNOG" id="ENOG502RDHJ">
    <property type="taxonomic scope" value="Eukaryota"/>
</dbReference>
<organism evidence="2 3">
    <name type="scientific">Ustilago hordei</name>
    <name type="common">Barley covered smut fungus</name>
    <dbReference type="NCBI Taxonomy" id="120017"/>
    <lineage>
        <taxon>Eukaryota</taxon>
        <taxon>Fungi</taxon>
        <taxon>Dikarya</taxon>
        <taxon>Basidiomycota</taxon>
        <taxon>Ustilaginomycotina</taxon>
        <taxon>Ustilaginomycetes</taxon>
        <taxon>Ustilaginales</taxon>
        <taxon>Ustilaginaceae</taxon>
        <taxon>Ustilago</taxon>
    </lineage>
</organism>
<comment type="caution">
    <text evidence="2">The sequence shown here is derived from an EMBL/GenBank/DDBJ whole genome shotgun (WGS) entry which is preliminary data.</text>
</comment>
<accession>I2FWH5</accession>